<dbReference type="Proteomes" id="UP000250028">
    <property type="component" value="Unassembled WGS sequence"/>
</dbReference>
<dbReference type="EMBL" id="UESZ01000002">
    <property type="protein sequence ID" value="SSA58958.1"/>
    <property type="molecule type" value="Genomic_DNA"/>
</dbReference>
<evidence type="ECO:0000313" key="2">
    <source>
        <dbReference type="EMBL" id="SSA58958.1"/>
    </source>
</evidence>
<dbReference type="InterPro" id="IPR049978">
    <property type="entry name" value="SCO6880-like"/>
</dbReference>
<evidence type="ECO:0008006" key="4">
    <source>
        <dbReference type="Google" id="ProtNLM"/>
    </source>
</evidence>
<gene>
    <name evidence="2" type="ORF">SAMN04489750_3762</name>
</gene>
<dbReference type="NCBIfam" id="NF042935">
    <property type="entry name" value="SCO6880_fam"/>
    <property type="match status" value="1"/>
</dbReference>
<feature type="transmembrane region" description="Helical" evidence="1">
    <location>
        <begin position="12"/>
        <end position="32"/>
    </location>
</feature>
<reference evidence="3" key="1">
    <citation type="submission" date="2016-10" db="EMBL/GenBank/DDBJ databases">
        <authorList>
            <person name="Varghese N."/>
            <person name="Submissions S."/>
        </authorList>
    </citation>
    <scope>NUCLEOTIDE SEQUENCE [LARGE SCALE GENOMIC DNA]</scope>
    <source>
        <strain evidence="3">DSM 22951</strain>
    </source>
</reference>
<keyword evidence="1" id="KW-1133">Transmembrane helix</keyword>
<sequence length="501" mass="53503">MATIYNDYSRDRIGWFFGLSGWQAGVLAVAVLPPCWAMSKGAWASVDLFTLLWGVLFVITVTPVRGRSAVGWFGALSKSATGGLLGWTTFRSKATTGEIDDLDDVDLPGVLQGVQIHDGPPQGHSLSRVAVIQDHATKTWAVTASVVHPGIGLKEAAERSQQGNGLSELLDTAMRTELVEEVIFVVRTVPDDGAERDLYVKRHRRNGPDLARVINDELQAGLSAAGVRTEAFCTLVVAESRLKNEAKETGGGLDGRCRVLYGLMAEIEAQLRGGMAMTSVSWLTSPELALACRTGFAPGDRASIVDALAARDRDADVNADVPWAMAGPSGADTAMRHYSHDAWNSVSSTIKLPIKGAVMGALAPVLTPGEPGERRSFMVCYPIVRQSKADRQQGNSEWAADVGDALRSKAKVKARARQRDEAAKVRGLDAKLARGNALTRPYAVCTVTAPKTARISEYGRRLDASVRRAGFAPLRLDVSQDAAFAAAAVPLGVSLSRQGDA</sequence>
<evidence type="ECO:0000313" key="3">
    <source>
        <dbReference type="Proteomes" id="UP000250028"/>
    </source>
</evidence>
<name>A0A2Y9BMM6_9MICO</name>
<organism evidence="2 3">
    <name type="scientific">Branchiibius hedensis</name>
    <dbReference type="NCBI Taxonomy" id="672460"/>
    <lineage>
        <taxon>Bacteria</taxon>
        <taxon>Bacillati</taxon>
        <taxon>Actinomycetota</taxon>
        <taxon>Actinomycetes</taxon>
        <taxon>Micrococcales</taxon>
        <taxon>Dermacoccaceae</taxon>
        <taxon>Branchiibius</taxon>
    </lineage>
</organism>
<protein>
    <recommendedName>
        <fullName evidence="4">PrgI family protein</fullName>
    </recommendedName>
</protein>
<keyword evidence="1" id="KW-0472">Membrane</keyword>
<proteinExistence type="predicted"/>
<feature type="transmembrane region" description="Helical" evidence="1">
    <location>
        <begin position="44"/>
        <end position="64"/>
    </location>
</feature>
<keyword evidence="1" id="KW-0812">Transmembrane</keyword>
<dbReference type="RefSeq" id="WP_109689239.1">
    <property type="nucleotide sequence ID" value="NZ_QGDN01000002.1"/>
</dbReference>
<dbReference type="AlphaFoldDB" id="A0A2Y9BMM6"/>
<accession>A0A2Y9BMM6</accession>
<evidence type="ECO:0000256" key="1">
    <source>
        <dbReference type="SAM" id="Phobius"/>
    </source>
</evidence>
<dbReference type="OrthoDB" id="5169343at2"/>
<keyword evidence="3" id="KW-1185">Reference proteome</keyword>